<accession>A0A081QFB0</accession>
<evidence type="ECO:0000313" key="2">
    <source>
        <dbReference type="Proteomes" id="UP000028030"/>
    </source>
</evidence>
<dbReference type="Proteomes" id="UP000028030">
    <property type="component" value="Unassembled WGS sequence"/>
</dbReference>
<sequence length="47" mass="5394">MKEHQSILSQENVNKKVGSGMTFPDFFDRMKMKKTLSKRGVDDGTFV</sequence>
<name>A0A081QFB0_STRMT</name>
<organism evidence="1 2">
    <name type="scientific">Streptococcus mitis</name>
    <dbReference type="NCBI Taxonomy" id="28037"/>
    <lineage>
        <taxon>Bacteria</taxon>
        <taxon>Bacillati</taxon>
        <taxon>Bacillota</taxon>
        <taxon>Bacilli</taxon>
        <taxon>Lactobacillales</taxon>
        <taxon>Streptococcaceae</taxon>
        <taxon>Streptococcus</taxon>
        <taxon>Streptococcus mitis group</taxon>
    </lineage>
</organism>
<comment type="caution">
    <text evidence="1">The sequence shown here is derived from an EMBL/GenBank/DDBJ whole genome shotgun (WGS) entry which is preliminary data.</text>
</comment>
<gene>
    <name evidence="1" type="ORF">SK642_0490</name>
</gene>
<dbReference type="AlphaFoldDB" id="A0A081QFB0"/>
<evidence type="ECO:0000313" key="1">
    <source>
        <dbReference type="EMBL" id="KEQ41633.1"/>
    </source>
</evidence>
<reference evidence="1 2" key="1">
    <citation type="submission" date="2014-05" db="EMBL/GenBank/DDBJ databases">
        <authorList>
            <person name="Daugherty S.C."/>
            <person name="Tallon L.J."/>
            <person name="Sadzewicz L."/>
            <person name="Kilian M."/>
            <person name="Tettelin H."/>
        </authorList>
    </citation>
    <scope>NUCLEOTIDE SEQUENCE [LARGE SCALE GENOMIC DNA]</scope>
    <source>
        <strain evidence="1 2">SK642</strain>
    </source>
</reference>
<proteinExistence type="predicted"/>
<protein>
    <submittedName>
        <fullName evidence="1">Uncharacterized protein</fullName>
    </submittedName>
</protein>
<dbReference type="EMBL" id="JPFW01000006">
    <property type="protein sequence ID" value="KEQ41633.1"/>
    <property type="molecule type" value="Genomic_DNA"/>
</dbReference>
<dbReference type="PATRIC" id="fig|28037.97.peg.439"/>